<name>A0AAW0LIA7_QUESU</name>
<dbReference type="EMBL" id="PKMF04000103">
    <property type="protein sequence ID" value="KAK7850213.1"/>
    <property type="molecule type" value="Genomic_DNA"/>
</dbReference>
<accession>A0AAW0LIA7</accession>
<reference evidence="2 3" key="1">
    <citation type="journal article" date="2018" name="Sci. Data">
        <title>The draft genome sequence of cork oak.</title>
        <authorList>
            <person name="Ramos A.M."/>
            <person name="Usie A."/>
            <person name="Barbosa P."/>
            <person name="Barros P.M."/>
            <person name="Capote T."/>
            <person name="Chaves I."/>
            <person name="Simoes F."/>
            <person name="Abreu I."/>
            <person name="Carrasquinho I."/>
            <person name="Faro C."/>
            <person name="Guimaraes J.B."/>
            <person name="Mendonca D."/>
            <person name="Nobrega F."/>
            <person name="Rodrigues L."/>
            <person name="Saibo N.J.M."/>
            <person name="Varela M.C."/>
            <person name="Egas C."/>
            <person name="Matos J."/>
            <person name="Miguel C.M."/>
            <person name="Oliveira M.M."/>
            <person name="Ricardo C.P."/>
            <person name="Goncalves S."/>
        </authorList>
    </citation>
    <scope>NUCLEOTIDE SEQUENCE [LARGE SCALE GENOMIC DNA]</scope>
    <source>
        <strain evidence="3">cv. HL8</strain>
    </source>
</reference>
<evidence type="ECO:0000256" key="1">
    <source>
        <dbReference type="SAM" id="MobiDB-lite"/>
    </source>
</evidence>
<keyword evidence="3" id="KW-1185">Reference proteome</keyword>
<feature type="region of interest" description="Disordered" evidence="1">
    <location>
        <begin position="1"/>
        <end position="24"/>
    </location>
</feature>
<protein>
    <submittedName>
        <fullName evidence="2">Zinc finger ccch domain-containing protein zfn-like</fullName>
    </submittedName>
</protein>
<dbReference type="AlphaFoldDB" id="A0AAW0LIA7"/>
<dbReference type="Proteomes" id="UP000237347">
    <property type="component" value="Unassembled WGS sequence"/>
</dbReference>
<proteinExistence type="predicted"/>
<comment type="caution">
    <text evidence="2">The sequence shown here is derived from an EMBL/GenBank/DDBJ whole genome shotgun (WGS) entry which is preliminary data.</text>
</comment>
<sequence>MVSLNFSPAYPNVQSPTTPGQQSYPGGITYWSRASFILSPLWQGPSSHAPWLLHRSNALIGLLRSVLPSETQQ</sequence>
<organism evidence="2 3">
    <name type="scientific">Quercus suber</name>
    <name type="common">Cork oak</name>
    <dbReference type="NCBI Taxonomy" id="58331"/>
    <lineage>
        <taxon>Eukaryota</taxon>
        <taxon>Viridiplantae</taxon>
        <taxon>Streptophyta</taxon>
        <taxon>Embryophyta</taxon>
        <taxon>Tracheophyta</taxon>
        <taxon>Spermatophyta</taxon>
        <taxon>Magnoliopsida</taxon>
        <taxon>eudicotyledons</taxon>
        <taxon>Gunneridae</taxon>
        <taxon>Pentapetalae</taxon>
        <taxon>rosids</taxon>
        <taxon>fabids</taxon>
        <taxon>Fagales</taxon>
        <taxon>Fagaceae</taxon>
        <taxon>Quercus</taxon>
    </lineage>
</organism>
<evidence type="ECO:0000313" key="2">
    <source>
        <dbReference type="EMBL" id="KAK7850213.1"/>
    </source>
</evidence>
<evidence type="ECO:0000313" key="3">
    <source>
        <dbReference type="Proteomes" id="UP000237347"/>
    </source>
</evidence>
<gene>
    <name evidence="2" type="primary">ZFNL_4</name>
    <name evidence="2" type="ORF">CFP56_001304</name>
</gene>